<dbReference type="PROSITE" id="PS51257">
    <property type="entry name" value="PROKAR_LIPOPROTEIN"/>
    <property type="match status" value="1"/>
</dbReference>
<feature type="chain" id="PRO_5045410768" evidence="1">
    <location>
        <begin position="24"/>
        <end position="275"/>
    </location>
</feature>
<proteinExistence type="predicted"/>
<dbReference type="RefSeq" id="WP_311333024.1">
    <property type="nucleotide sequence ID" value="NZ_JAVRHZ010000004.1"/>
</dbReference>
<dbReference type="Proteomes" id="UP001254488">
    <property type="component" value="Unassembled WGS sequence"/>
</dbReference>
<gene>
    <name evidence="2" type="ORF">RM538_08660</name>
</gene>
<accession>A0ABU2YD17</accession>
<reference evidence="2 3" key="1">
    <citation type="submission" date="2023-09" db="EMBL/GenBank/DDBJ databases">
        <authorList>
            <person name="Rey-Velasco X."/>
        </authorList>
    </citation>
    <scope>NUCLEOTIDE SEQUENCE [LARGE SCALE GENOMIC DNA]</scope>
    <source>
        <strain evidence="2 3">W242</strain>
    </source>
</reference>
<organism evidence="2 3">
    <name type="scientific">Patiriisocius hiemis</name>
    <dbReference type="NCBI Taxonomy" id="3075604"/>
    <lineage>
        <taxon>Bacteria</taxon>
        <taxon>Pseudomonadati</taxon>
        <taxon>Bacteroidota</taxon>
        <taxon>Flavobacteriia</taxon>
        <taxon>Flavobacteriales</taxon>
        <taxon>Flavobacteriaceae</taxon>
        <taxon>Patiriisocius</taxon>
    </lineage>
</organism>
<feature type="signal peptide" evidence="1">
    <location>
        <begin position="1"/>
        <end position="23"/>
    </location>
</feature>
<evidence type="ECO:0000313" key="3">
    <source>
        <dbReference type="Proteomes" id="UP001254488"/>
    </source>
</evidence>
<sequence>MKTFFAKNYVILLLASLFIVSCSEDTDTPTEVNFSTEDTTRAAQADNAADGALTIIENGYSETEEGRSSNNSFFPECTTITISPDGNGGGSIILDFGDGCQLNNGAFVTGSVLLEYGPIESATRTITYTYNNFTYNNKGVIGGGEIFRELSNDNGNPQSTVNAAITVSFPNTTVTATRTGLRIAEWVEGVGSGTWTDNVYNITGNWNTELTNGFTRSGVVSETLVRELSCQYLVSGVLDLQQNDFTAQLDFGNGDCDNQAIFIFNGEEFPIILGD</sequence>
<keyword evidence="3" id="KW-1185">Reference proteome</keyword>
<protein>
    <submittedName>
        <fullName evidence="2">Uncharacterized protein</fullName>
    </submittedName>
</protein>
<evidence type="ECO:0000313" key="2">
    <source>
        <dbReference type="EMBL" id="MDT0556072.1"/>
    </source>
</evidence>
<dbReference type="EMBL" id="JAVRHZ010000004">
    <property type="protein sequence ID" value="MDT0556072.1"/>
    <property type="molecule type" value="Genomic_DNA"/>
</dbReference>
<keyword evidence="1" id="KW-0732">Signal</keyword>
<name>A0ABU2YD17_9FLAO</name>
<comment type="caution">
    <text evidence="2">The sequence shown here is derived from an EMBL/GenBank/DDBJ whole genome shotgun (WGS) entry which is preliminary data.</text>
</comment>
<evidence type="ECO:0000256" key="1">
    <source>
        <dbReference type="SAM" id="SignalP"/>
    </source>
</evidence>